<evidence type="ECO:0000313" key="3">
    <source>
        <dbReference type="Proteomes" id="UP001213000"/>
    </source>
</evidence>
<sequence>MKFASAVLPLLAFVSSVAAQASHIGVPPPGTQISPGQSLDVSIVKYNGLQGSTEVGLVLSLQYCNPAPCPDPVNQLGFILYTGKWTQDGFKNGQMWDNITVTIPDFDFTTAPARLVETRFHLIGAGPAANLETNTLDLQMVVN</sequence>
<evidence type="ECO:0000313" key="2">
    <source>
        <dbReference type="EMBL" id="KAJ3571626.1"/>
    </source>
</evidence>
<reference evidence="2" key="1">
    <citation type="submission" date="2022-07" db="EMBL/GenBank/DDBJ databases">
        <title>Genome Sequence of Leucocoprinus birnbaumii.</title>
        <authorList>
            <person name="Buettner E."/>
        </authorList>
    </citation>
    <scope>NUCLEOTIDE SEQUENCE</scope>
    <source>
        <strain evidence="2">VT141</strain>
    </source>
</reference>
<protein>
    <submittedName>
        <fullName evidence="2">Uncharacterized protein</fullName>
    </submittedName>
</protein>
<organism evidence="2 3">
    <name type="scientific">Leucocoprinus birnbaumii</name>
    <dbReference type="NCBI Taxonomy" id="56174"/>
    <lineage>
        <taxon>Eukaryota</taxon>
        <taxon>Fungi</taxon>
        <taxon>Dikarya</taxon>
        <taxon>Basidiomycota</taxon>
        <taxon>Agaricomycotina</taxon>
        <taxon>Agaricomycetes</taxon>
        <taxon>Agaricomycetidae</taxon>
        <taxon>Agaricales</taxon>
        <taxon>Agaricineae</taxon>
        <taxon>Agaricaceae</taxon>
        <taxon>Leucocoprinus</taxon>
    </lineage>
</organism>
<keyword evidence="1" id="KW-0732">Signal</keyword>
<dbReference type="Proteomes" id="UP001213000">
    <property type="component" value="Unassembled WGS sequence"/>
</dbReference>
<feature type="chain" id="PRO_5042093396" evidence="1">
    <location>
        <begin position="20"/>
        <end position="143"/>
    </location>
</feature>
<dbReference type="Pfam" id="PF19271">
    <property type="entry name" value="Nis1"/>
    <property type="match status" value="1"/>
</dbReference>
<dbReference type="InterPro" id="IPR045469">
    <property type="entry name" value="Nis1"/>
</dbReference>
<accession>A0AAD5VYT8</accession>
<keyword evidence="3" id="KW-1185">Reference proteome</keyword>
<evidence type="ECO:0000256" key="1">
    <source>
        <dbReference type="SAM" id="SignalP"/>
    </source>
</evidence>
<dbReference type="AlphaFoldDB" id="A0AAD5VYT8"/>
<dbReference type="EMBL" id="JANIEX010000177">
    <property type="protein sequence ID" value="KAJ3571626.1"/>
    <property type="molecule type" value="Genomic_DNA"/>
</dbReference>
<proteinExistence type="predicted"/>
<feature type="signal peptide" evidence="1">
    <location>
        <begin position="1"/>
        <end position="19"/>
    </location>
</feature>
<comment type="caution">
    <text evidence="2">The sequence shown here is derived from an EMBL/GenBank/DDBJ whole genome shotgun (WGS) entry which is preliminary data.</text>
</comment>
<name>A0AAD5VYT8_9AGAR</name>
<gene>
    <name evidence="2" type="ORF">NP233_g3642</name>
</gene>